<accession>A0LCN7</accession>
<dbReference type="InterPro" id="IPR033480">
    <property type="entry name" value="sCache_2"/>
</dbReference>
<comment type="similarity">
    <text evidence="8">Belongs to the methyl-accepting chemotaxis (MCP) protein family.</text>
</comment>
<reference evidence="15" key="1">
    <citation type="journal article" date="2009" name="Appl. Environ. Microbiol.">
        <title>Complete genome sequence of the chemolithoautotrophic marine magnetotactic coccus strain MC-1.</title>
        <authorList>
            <person name="Schubbe S."/>
            <person name="Williams T.J."/>
            <person name="Xie G."/>
            <person name="Kiss H.E."/>
            <person name="Brettin T.S."/>
            <person name="Martinez D."/>
            <person name="Ross C.A."/>
            <person name="Schuler D."/>
            <person name="Cox B.L."/>
            <person name="Nealson K.H."/>
            <person name="Bazylinski D.A."/>
        </authorList>
    </citation>
    <scope>NUCLEOTIDE SEQUENCE [LARGE SCALE GENOMIC DNA]</scope>
    <source>
        <strain evidence="15">ATCC BAA-1437 / JCM 17883 / MC-1</strain>
    </source>
</reference>
<feature type="domain" description="T-SNARE coiled-coil homology" evidence="12">
    <location>
        <begin position="499"/>
        <end position="561"/>
    </location>
</feature>
<evidence type="ECO:0000259" key="13">
    <source>
        <dbReference type="PROSITE" id="PS50885"/>
    </source>
</evidence>
<keyword evidence="7 9" id="KW-0807">Transducer</keyword>
<dbReference type="InterPro" id="IPR000727">
    <property type="entry name" value="T_SNARE_dom"/>
</dbReference>
<dbReference type="eggNOG" id="COG4564">
    <property type="taxonomic scope" value="Bacteria"/>
</dbReference>
<evidence type="ECO:0000256" key="8">
    <source>
        <dbReference type="ARBA" id="ARBA00029447"/>
    </source>
</evidence>
<keyword evidence="2" id="KW-1003">Cell membrane</keyword>
<dbReference type="Gene3D" id="6.10.340.10">
    <property type="match status" value="1"/>
</dbReference>
<evidence type="ECO:0000256" key="2">
    <source>
        <dbReference type="ARBA" id="ARBA00022475"/>
    </source>
</evidence>
<dbReference type="PROSITE" id="PS50111">
    <property type="entry name" value="CHEMOTAXIS_TRANSDUC_2"/>
    <property type="match status" value="1"/>
</dbReference>
<feature type="transmembrane region" description="Helical" evidence="10">
    <location>
        <begin position="15"/>
        <end position="35"/>
    </location>
</feature>
<dbReference type="InterPro" id="IPR003660">
    <property type="entry name" value="HAMP_dom"/>
</dbReference>
<evidence type="ECO:0000259" key="12">
    <source>
        <dbReference type="PROSITE" id="PS50192"/>
    </source>
</evidence>
<dbReference type="OrthoDB" id="354287at2"/>
<dbReference type="InterPro" id="IPR004089">
    <property type="entry name" value="MCPsignal_dom"/>
</dbReference>
<dbReference type="GO" id="GO:0007165">
    <property type="term" value="P:signal transduction"/>
    <property type="evidence" value="ECO:0007669"/>
    <property type="project" value="UniProtKB-KW"/>
</dbReference>
<keyword evidence="6 10" id="KW-0472">Membrane</keyword>
<dbReference type="EMBL" id="CP000471">
    <property type="protein sequence ID" value="ABK45730.1"/>
    <property type="molecule type" value="Genomic_DNA"/>
</dbReference>
<dbReference type="KEGG" id="mgm:Mmc1_3240"/>
<proteinExistence type="inferred from homology"/>
<keyword evidence="15" id="KW-1185">Reference proteome</keyword>
<dbReference type="PROSITE" id="PS50192">
    <property type="entry name" value="T_SNARE"/>
    <property type="match status" value="1"/>
</dbReference>
<dbReference type="SUPFAM" id="SSF58104">
    <property type="entry name" value="Methyl-accepting chemotaxis protein (MCP) signaling domain"/>
    <property type="match status" value="1"/>
</dbReference>
<name>A0LCN7_MAGMM</name>
<feature type="domain" description="HAMP" evidence="13">
    <location>
        <begin position="214"/>
        <end position="265"/>
    </location>
</feature>
<dbReference type="Gene3D" id="3.30.450.20">
    <property type="entry name" value="PAS domain"/>
    <property type="match status" value="1"/>
</dbReference>
<feature type="domain" description="Methyl-accepting transducer" evidence="11">
    <location>
        <begin position="319"/>
        <end position="576"/>
    </location>
</feature>
<dbReference type="Proteomes" id="UP000002586">
    <property type="component" value="Chromosome"/>
</dbReference>
<dbReference type="AlphaFoldDB" id="A0LCN7"/>
<evidence type="ECO:0000256" key="6">
    <source>
        <dbReference type="ARBA" id="ARBA00023136"/>
    </source>
</evidence>
<sequence length="668" mass="71638" precursor="true">MIQTFLRQFSIRARLWFLIANALLAMTAMGLFAIVSQKQMLLDDREAVVQGQVESLHSQIAALHARAERGEIDQAAAQKMAIDAVNAIRFAGDNYLWVNDKDAVMVVHPIKPALNGKNLSEAKDPNGKLLFKAFVEQAAIEPGFVSYQWPKPGFAQPVDKTSYVKAFEPWGWIIGSGIYLDDVDAFFSAAMTTFFVTMALVSAGLLLLSWLLAKSIIAPLDMLIGMANAIAEGDLRIHLPSCRNELGRLADAFERMVGGLREMFTQLGESAKLLEKNAFDLEHVAVGLAASADQMSSQTNQMDDSYGRIHKELNVICQQAKQVSTQLDRVTYAANEASSNMVQVSAATEQASANLTAVAAASEQATTGMGLVRQAAVRSGDRLQQAGGSVSQMETALHGVRKLCEVAAQEAHQARDEAQRSTVVVADLTAAAQEIGKVVSVINSIAGQTNMLALNAAIEAAGAGEAGKGFAVVANEVKELASQTSDATKMISKHIEEIQQESQTVGKVMRLVTDAIGSLNDANHEILTAIEDQGQSLNQLVTTMHDVSDESKEVVRRVSESAQGIEEVNRNVGEISLGIEEVTRNVSQASVGIDQMANDVNHVSGSNQKTNRQMGASVDEVEGLAARVGEIKQASAQVSVVGHQLHSKSTGMKEIAGVIKTQVAKYKI</sequence>
<dbReference type="RefSeq" id="WP_011714792.1">
    <property type="nucleotide sequence ID" value="NC_008576.1"/>
</dbReference>
<evidence type="ECO:0000256" key="9">
    <source>
        <dbReference type="PROSITE-ProRule" id="PRU00284"/>
    </source>
</evidence>
<dbReference type="Pfam" id="PF17200">
    <property type="entry name" value="sCache_2"/>
    <property type="match status" value="1"/>
</dbReference>
<dbReference type="SUPFAM" id="SSF158472">
    <property type="entry name" value="HAMP domain-like"/>
    <property type="match status" value="1"/>
</dbReference>
<evidence type="ECO:0000256" key="4">
    <source>
        <dbReference type="ARBA" id="ARBA00022692"/>
    </source>
</evidence>
<evidence type="ECO:0000256" key="5">
    <source>
        <dbReference type="ARBA" id="ARBA00022989"/>
    </source>
</evidence>
<keyword evidence="3" id="KW-0997">Cell inner membrane</keyword>
<dbReference type="Pfam" id="PF00015">
    <property type="entry name" value="MCPsignal"/>
    <property type="match status" value="1"/>
</dbReference>
<evidence type="ECO:0000256" key="7">
    <source>
        <dbReference type="ARBA" id="ARBA00023224"/>
    </source>
</evidence>
<evidence type="ECO:0000313" key="15">
    <source>
        <dbReference type="Proteomes" id="UP000002586"/>
    </source>
</evidence>
<reference evidence="14 15" key="2">
    <citation type="journal article" date="2012" name="Int. J. Syst. Evol. Microbiol.">
        <title>Magnetococcus marinus gen. nov., sp. nov., a marine, magnetotactic bacterium that represents a novel lineage (Magnetococcaceae fam. nov.; Magnetococcales ord. nov.) at the base of the Alphaproteobacteria.</title>
        <authorList>
            <person name="Bazylinski D.A."/>
            <person name="Williams T.J."/>
            <person name="Lefevre C.T."/>
            <person name="Berg R.J."/>
            <person name="Zhang C.L."/>
            <person name="Bowser S.S."/>
            <person name="Dean A.J."/>
            <person name="Beveridge T.J."/>
        </authorList>
    </citation>
    <scope>NUCLEOTIDE SEQUENCE [LARGE SCALE GENOMIC DNA]</scope>
    <source>
        <strain evidence="15">ATCC BAA-1437 / JCM 17883 / MC-1</strain>
    </source>
</reference>
<dbReference type="STRING" id="156889.Mmc1_3240"/>
<dbReference type="PROSITE" id="PS50885">
    <property type="entry name" value="HAMP"/>
    <property type="match status" value="1"/>
</dbReference>
<dbReference type="PANTHER" id="PTHR32089:SF112">
    <property type="entry name" value="LYSOZYME-LIKE PROTEIN-RELATED"/>
    <property type="match status" value="1"/>
</dbReference>
<dbReference type="Pfam" id="PF00672">
    <property type="entry name" value="HAMP"/>
    <property type="match status" value="1"/>
</dbReference>
<organism evidence="14 15">
    <name type="scientific">Magnetococcus marinus (strain ATCC BAA-1437 / JCM 17883 / MC-1)</name>
    <dbReference type="NCBI Taxonomy" id="156889"/>
    <lineage>
        <taxon>Bacteria</taxon>
        <taxon>Pseudomonadati</taxon>
        <taxon>Pseudomonadota</taxon>
        <taxon>Magnetococcia</taxon>
        <taxon>Magnetococcales</taxon>
        <taxon>Magnetococcaceae</taxon>
        <taxon>Magnetococcus</taxon>
    </lineage>
</organism>
<evidence type="ECO:0000256" key="3">
    <source>
        <dbReference type="ARBA" id="ARBA00022519"/>
    </source>
</evidence>
<dbReference type="GO" id="GO:0005886">
    <property type="term" value="C:plasma membrane"/>
    <property type="evidence" value="ECO:0007669"/>
    <property type="project" value="UniProtKB-SubCell"/>
</dbReference>
<keyword evidence="5 10" id="KW-1133">Transmembrane helix</keyword>
<comment type="subcellular location">
    <subcellularLocation>
        <location evidence="1">Cell inner membrane</location>
        <topology evidence="1">Multi-pass membrane protein</topology>
    </subcellularLocation>
</comment>
<gene>
    <name evidence="14" type="ordered locus">Mmc1_3240</name>
</gene>
<keyword evidence="4 10" id="KW-0812">Transmembrane</keyword>
<dbReference type="eggNOG" id="COG0840">
    <property type="taxonomic scope" value="Bacteria"/>
</dbReference>
<evidence type="ECO:0000313" key="14">
    <source>
        <dbReference type="EMBL" id="ABK45730.1"/>
    </source>
</evidence>
<dbReference type="SMART" id="SM00283">
    <property type="entry name" value="MA"/>
    <property type="match status" value="1"/>
</dbReference>
<dbReference type="CDD" id="cd06225">
    <property type="entry name" value="HAMP"/>
    <property type="match status" value="1"/>
</dbReference>
<dbReference type="Gene3D" id="1.10.287.950">
    <property type="entry name" value="Methyl-accepting chemotaxis protein"/>
    <property type="match status" value="1"/>
</dbReference>
<evidence type="ECO:0000256" key="10">
    <source>
        <dbReference type="SAM" id="Phobius"/>
    </source>
</evidence>
<dbReference type="SMART" id="SM00304">
    <property type="entry name" value="HAMP"/>
    <property type="match status" value="1"/>
</dbReference>
<protein>
    <submittedName>
        <fullName evidence="14">Methyl-accepting chemotaxis sensory transducer</fullName>
    </submittedName>
</protein>
<evidence type="ECO:0000256" key="1">
    <source>
        <dbReference type="ARBA" id="ARBA00004429"/>
    </source>
</evidence>
<evidence type="ECO:0000259" key="11">
    <source>
        <dbReference type="PROSITE" id="PS50111"/>
    </source>
</evidence>
<dbReference type="PANTHER" id="PTHR32089">
    <property type="entry name" value="METHYL-ACCEPTING CHEMOTAXIS PROTEIN MCPB"/>
    <property type="match status" value="1"/>
</dbReference>
<dbReference type="HOGENOM" id="CLU_000445_107_21_5"/>
<dbReference type="SMART" id="SM01049">
    <property type="entry name" value="Cache_2"/>
    <property type="match status" value="1"/>
</dbReference>